<reference evidence="1" key="1">
    <citation type="journal article" date="2014" name="Int. J. Syst. Evol. Microbiol.">
        <title>Complete genome sequence of Corynebacterium casei LMG S-19264T (=DSM 44701T), isolated from a smear-ripened cheese.</title>
        <authorList>
            <consortium name="US DOE Joint Genome Institute (JGI-PGF)"/>
            <person name="Walter F."/>
            <person name="Albersmeier A."/>
            <person name="Kalinowski J."/>
            <person name="Ruckert C."/>
        </authorList>
    </citation>
    <scope>NUCLEOTIDE SEQUENCE</scope>
    <source>
        <strain evidence="1">KCTC 12988</strain>
    </source>
</reference>
<dbReference type="EMBL" id="BMXI01000006">
    <property type="protein sequence ID" value="GHC51647.1"/>
    <property type="molecule type" value="Genomic_DNA"/>
</dbReference>
<proteinExistence type="predicted"/>
<name>A0A918TK00_9BACT</name>
<dbReference type="AlphaFoldDB" id="A0A918TK00"/>
<evidence type="ECO:0000313" key="1">
    <source>
        <dbReference type="EMBL" id="GHC51647.1"/>
    </source>
</evidence>
<protein>
    <submittedName>
        <fullName evidence="1">Uncharacterized protein</fullName>
    </submittedName>
</protein>
<organism evidence="1 2">
    <name type="scientific">Roseibacillus persicicus</name>
    <dbReference type="NCBI Taxonomy" id="454148"/>
    <lineage>
        <taxon>Bacteria</taxon>
        <taxon>Pseudomonadati</taxon>
        <taxon>Verrucomicrobiota</taxon>
        <taxon>Verrucomicrobiia</taxon>
        <taxon>Verrucomicrobiales</taxon>
        <taxon>Verrucomicrobiaceae</taxon>
        <taxon>Roseibacillus</taxon>
    </lineage>
</organism>
<comment type="caution">
    <text evidence="1">The sequence shown here is derived from an EMBL/GenBank/DDBJ whole genome shotgun (WGS) entry which is preliminary data.</text>
</comment>
<gene>
    <name evidence="1" type="ORF">GCM10007100_17350</name>
</gene>
<evidence type="ECO:0000313" key="2">
    <source>
        <dbReference type="Proteomes" id="UP000644507"/>
    </source>
</evidence>
<accession>A0A918TK00</accession>
<reference evidence="1" key="2">
    <citation type="submission" date="2020-09" db="EMBL/GenBank/DDBJ databases">
        <authorList>
            <person name="Sun Q."/>
            <person name="Kim S."/>
        </authorList>
    </citation>
    <scope>NUCLEOTIDE SEQUENCE</scope>
    <source>
        <strain evidence="1">KCTC 12988</strain>
    </source>
</reference>
<sequence length="82" mass="9054">METPGDESQTVLTALTVDKYSPGDGRRDSLSLESYKFPKAWIFKGIHRAKVDASVCEDCGYVMLFADPVGVRELKEGLNQEG</sequence>
<dbReference type="RefSeq" id="WP_189569538.1">
    <property type="nucleotide sequence ID" value="NZ_BMXI01000006.1"/>
</dbReference>
<keyword evidence="2" id="KW-1185">Reference proteome</keyword>
<dbReference type="Proteomes" id="UP000644507">
    <property type="component" value="Unassembled WGS sequence"/>
</dbReference>